<proteinExistence type="predicted"/>
<sequence>MRVEKIHRQLGNRAIDHCFDIIVRMLLDLEYPHRQCHRGLSHRLAGFRRNLANARQQRASGFHGLGELALVAVMNVVGEPAAAHVEHLDRSAAELLDRAAPFEDALEQVPPLRDADIGARHVEVDAKGGVGRKPLHRLDELAEGLRAVERYAETRDDVRRADSDADMLRLHLARSQSRYAAVEVGDAVAEYRVHHLLRHHSFGPPLAGAVEDDLVRLEADLQRLLRFGKADALGHEAIVERELDQPGVGVGLDRIAAHHLHFVGAEPVGALGRALEQGRRGRVHEQELRRLDGGEVVALEIVDEAVRDGRDLLLWSILPHDLDQLRVRLVEPLGKRRQARRVLHRVADRARERLGERRQRVILADRHFEDDAGEFLAVGDRRLGSDAGGALHQQRRKVVTGNRCAVHPGREARVHLEQPQLSARIANHLELAPAGPVELLHHPPKRHEEVFRHGGDVAGPGLALGRDVALAHADGAEQLALIGAQHHRFLVAAHMRLKEQPLRRPYFCERVSGGFEHVPARRPRRIVVRPLQPHAPIMLAAEGVQIPVGAVGGDIGRDFDREIRRGFHCRLGDPLQPRERGREQILVPFREQAREPHRLEVTARDPEPAGIEDILHALAIGIEVELVPRPLQPKIVDIFPMKPGHPIRIFDSDHSRCGERLPKRPCNSDTRLGIAATIEAAHEYLHMSPGSSKSGLCKAQAGCNLRHVSAGLGKLLLLSFFIYSN</sequence>
<organism evidence="1">
    <name type="scientific">uncultured Sphingomonadaceae bacterium</name>
    <dbReference type="NCBI Taxonomy" id="169976"/>
    <lineage>
        <taxon>Bacteria</taxon>
        <taxon>Pseudomonadati</taxon>
        <taxon>Pseudomonadota</taxon>
        <taxon>Alphaproteobacteria</taxon>
        <taxon>Sphingomonadales</taxon>
        <taxon>Sphingomonadaceae</taxon>
        <taxon>environmental samples</taxon>
    </lineage>
</organism>
<dbReference type="AlphaFoldDB" id="A0A6J4SRD9"/>
<dbReference type="EMBL" id="CADCVX010000249">
    <property type="protein sequence ID" value="CAA9503204.1"/>
    <property type="molecule type" value="Genomic_DNA"/>
</dbReference>
<evidence type="ECO:0000313" key="1">
    <source>
        <dbReference type="EMBL" id="CAA9503204.1"/>
    </source>
</evidence>
<gene>
    <name evidence="1" type="ORF">AVDCRST_MAG91-1172</name>
</gene>
<protein>
    <submittedName>
        <fullName evidence="1">Uncharacterized protein</fullName>
    </submittedName>
</protein>
<name>A0A6J4SRD9_9SPHN</name>
<accession>A0A6J4SRD9</accession>
<reference evidence="1" key="1">
    <citation type="submission" date="2020-02" db="EMBL/GenBank/DDBJ databases">
        <authorList>
            <person name="Meier V. D."/>
        </authorList>
    </citation>
    <scope>NUCLEOTIDE SEQUENCE</scope>
    <source>
        <strain evidence="1">AVDCRST_MAG91</strain>
    </source>
</reference>